<accession>A0ACD5X2R0</accession>
<proteinExistence type="predicted"/>
<reference evidence="1" key="2">
    <citation type="submission" date="2025-09" db="UniProtKB">
        <authorList>
            <consortium name="EnsemblPlants"/>
        </authorList>
    </citation>
    <scope>IDENTIFICATION</scope>
</reference>
<name>A0ACD5X2R0_AVESA</name>
<reference evidence="1" key="1">
    <citation type="submission" date="2021-05" db="EMBL/GenBank/DDBJ databases">
        <authorList>
            <person name="Scholz U."/>
            <person name="Mascher M."/>
            <person name="Fiebig A."/>
        </authorList>
    </citation>
    <scope>NUCLEOTIDE SEQUENCE [LARGE SCALE GENOMIC DNA]</scope>
</reference>
<evidence type="ECO:0000313" key="2">
    <source>
        <dbReference type="Proteomes" id="UP001732700"/>
    </source>
</evidence>
<organism evidence="1 2">
    <name type="scientific">Avena sativa</name>
    <name type="common">Oat</name>
    <dbReference type="NCBI Taxonomy" id="4498"/>
    <lineage>
        <taxon>Eukaryota</taxon>
        <taxon>Viridiplantae</taxon>
        <taxon>Streptophyta</taxon>
        <taxon>Embryophyta</taxon>
        <taxon>Tracheophyta</taxon>
        <taxon>Spermatophyta</taxon>
        <taxon>Magnoliopsida</taxon>
        <taxon>Liliopsida</taxon>
        <taxon>Poales</taxon>
        <taxon>Poaceae</taxon>
        <taxon>BOP clade</taxon>
        <taxon>Pooideae</taxon>
        <taxon>Poodae</taxon>
        <taxon>Poeae</taxon>
        <taxon>Poeae Chloroplast Group 1 (Aveneae type)</taxon>
        <taxon>Aveninae</taxon>
        <taxon>Avena</taxon>
    </lineage>
</organism>
<dbReference type="Proteomes" id="UP001732700">
    <property type="component" value="Chromosome 4D"/>
</dbReference>
<evidence type="ECO:0000313" key="1">
    <source>
        <dbReference type="EnsemblPlants" id="AVESA.00010b.r2.4DG0717490.1.CDS"/>
    </source>
</evidence>
<protein>
    <submittedName>
        <fullName evidence="1">Uncharacterized protein</fullName>
    </submittedName>
</protein>
<keyword evidence="2" id="KW-1185">Reference proteome</keyword>
<sequence>MERTRRRPRRRRAMEDQTQPTASSSSSHGPNPRPIGTTIHVRQSALYSTRLRKSRGRQEQEPSQNKPVSKECDTAGSETESEVLAEKPKDDSEFDSDEEWRKHREYKEKLLNKDFAPRSTTQAASCDKNSAVEHVTEYSGFAEWAKREYLRWQKSSLVCSQAQHTMVESSRYEPTSEVSDEDIVENANKWMSEEVMVAFNEYIGRNDKLRELKYRFKKLCHQCFNVECYFKIFNHYNFTMEVKLPSSDDWESRTYFAEVKEIFGEPYYFCCPLESDENGKCYACCNQGVNDLMHPATGGFERGLPDNVFPYM</sequence>
<dbReference type="EnsemblPlants" id="AVESA.00010b.r2.4DG0717490.1">
    <property type="protein sequence ID" value="AVESA.00010b.r2.4DG0717490.1.CDS"/>
    <property type="gene ID" value="AVESA.00010b.r2.4DG0717490"/>
</dbReference>